<reference evidence="1" key="1">
    <citation type="submission" date="2020-08" db="EMBL/GenBank/DDBJ databases">
        <authorList>
            <person name="Liu C."/>
            <person name="Sun Q."/>
        </authorList>
    </citation>
    <scope>NUCLEOTIDE SEQUENCE</scope>
    <source>
        <strain evidence="1">BX16</strain>
    </source>
</reference>
<gene>
    <name evidence="1" type="ORF">H8876_09550</name>
</gene>
<protein>
    <submittedName>
        <fullName evidence="1">Uncharacterized protein</fullName>
    </submittedName>
</protein>
<dbReference type="Proteomes" id="UP000644115">
    <property type="component" value="Unassembled WGS sequence"/>
</dbReference>
<dbReference type="EMBL" id="JACRWC010000112">
    <property type="protein sequence ID" value="MBC6000243.1"/>
    <property type="molecule type" value="Genomic_DNA"/>
</dbReference>
<proteinExistence type="predicted"/>
<name>A0A923NDX8_9FIRM</name>
<keyword evidence="2" id="KW-1185">Reference proteome</keyword>
<comment type="caution">
    <text evidence="1">The sequence shown here is derived from an EMBL/GenBank/DDBJ whole genome shotgun (WGS) entry which is preliminary data.</text>
</comment>
<accession>A0A923NDX8</accession>
<dbReference type="InterPro" id="IPR043740">
    <property type="entry name" value="DUF5685"/>
</dbReference>
<organism evidence="1 2">
    <name type="scientific">Lentihominibacter faecis</name>
    <dbReference type="NCBI Taxonomy" id="2764712"/>
    <lineage>
        <taxon>Bacteria</taxon>
        <taxon>Bacillati</taxon>
        <taxon>Bacillota</taxon>
        <taxon>Clostridia</taxon>
        <taxon>Peptostreptococcales</taxon>
        <taxon>Anaerovoracaceae</taxon>
        <taxon>Lentihominibacter</taxon>
    </lineage>
</organism>
<dbReference type="Pfam" id="PF18937">
    <property type="entry name" value="DUF5685"/>
    <property type="match status" value="1"/>
</dbReference>
<dbReference type="AlphaFoldDB" id="A0A923NDX8"/>
<sequence length="308" mass="35444">MKIDKGELKVREYEVYCGYYCGICKSIGRRYGQLPRMALSYDAAFLAILLASIEDAPDAPLQEHCVVHPIKKKTMIYNRAVDYAGDVMLLLAWYKLLDDAKDENRFYAKATMVLLRSIYRVLRKQYPDLCKGIEENLAKLAALEQAKCDSIDQAADAFSQIMKIIFQEGVRTLYEADAVTIEPEHPAKEHADPQFLIETAGQIGWHLGKWIYLIDAVDDIEENLKNGSYNPLLYRFSYDASSETPEAFRNRIEPDLRFNLFHYLAIASNSLQELPLQKNKGILENILYLGMNRKTEEIITRVEKKKRI</sequence>
<dbReference type="RefSeq" id="WP_249287552.1">
    <property type="nucleotide sequence ID" value="NZ_JACRWC010000112.1"/>
</dbReference>
<evidence type="ECO:0000313" key="2">
    <source>
        <dbReference type="Proteomes" id="UP000644115"/>
    </source>
</evidence>
<evidence type="ECO:0000313" key="1">
    <source>
        <dbReference type="EMBL" id="MBC6000243.1"/>
    </source>
</evidence>